<gene>
    <name evidence="2" type="ORF">N307_04532</name>
</gene>
<feature type="domain" description="CCDC81 HU" evidence="1">
    <location>
        <begin position="6"/>
        <end position="78"/>
    </location>
</feature>
<feature type="non-terminal residue" evidence="2">
    <location>
        <position position="115"/>
    </location>
</feature>
<dbReference type="PANTHER" id="PTHR14362:SF2">
    <property type="entry name" value="COILED-COIL DOMAIN-CONTAINING PROTEIN 81"/>
    <property type="match status" value="1"/>
</dbReference>
<dbReference type="InterPro" id="IPR040673">
    <property type="entry name" value="CCDC81_HU_dom_2"/>
</dbReference>
<name>A0A093G266_DRYPU</name>
<protein>
    <submittedName>
        <fullName evidence="2">Coiled-coil domain-containing protein 81</fullName>
    </submittedName>
</protein>
<evidence type="ECO:0000313" key="2">
    <source>
        <dbReference type="EMBL" id="KFV63223.1"/>
    </source>
</evidence>
<dbReference type="Pfam" id="PF18289">
    <property type="entry name" value="HU-CCDC81_euk_2"/>
    <property type="match status" value="1"/>
</dbReference>
<feature type="non-terminal residue" evidence="2">
    <location>
        <position position="1"/>
    </location>
</feature>
<dbReference type="AlphaFoldDB" id="A0A093G266"/>
<organism evidence="2 3">
    <name type="scientific">Dryobates pubescens</name>
    <name type="common">Downy woodpecker</name>
    <name type="synonym">Picoides pubescens</name>
    <dbReference type="NCBI Taxonomy" id="118200"/>
    <lineage>
        <taxon>Eukaryota</taxon>
        <taxon>Metazoa</taxon>
        <taxon>Chordata</taxon>
        <taxon>Craniata</taxon>
        <taxon>Vertebrata</taxon>
        <taxon>Euteleostomi</taxon>
        <taxon>Archelosauria</taxon>
        <taxon>Archosauria</taxon>
        <taxon>Dinosauria</taxon>
        <taxon>Saurischia</taxon>
        <taxon>Theropoda</taxon>
        <taxon>Coelurosauria</taxon>
        <taxon>Aves</taxon>
        <taxon>Neognathae</taxon>
        <taxon>Neoaves</taxon>
        <taxon>Telluraves</taxon>
        <taxon>Coraciimorphae</taxon>
        <taxon>Piciformes</taxon>
        <taxon>Picidae</taxon>
        <taxon>Dryobates</taxon>
    </lineage>
</organism>
<evidence type="ECO:0000313" key="3">
    <source>
        <dbReference type="Proteomes" id="UP000053875"/>
    </source>
</evidence>
<dbReference type="Proteomes" id="UP000053875">
    <property type="component" value="Unassembled WGS sequence"/>
</dbReference>
<proteinExistence type="predicted"/>
<evidence type="ECO:0000259" key="1">
    <source>
        <dbReference type="Pfam" id="PF18289"/>
    </source>
</evidence>
<dbReference type="InterPro" id="IPR026295">
    <property type="entry name" value="CCD81"/>
</dbReference>
<keyword evidence="3" id="KW-1185">Reference proteome</keyword>
<sequence>PGNKELEPLKYSEVAATASVSRQKVEGCIEGTMSLLSHCLGKGENVALKLRDIGVLVIEGTQVQMKFYFDFLGRISGKENVEKAFFKIPQLLDMVVFPGVPVATLSSSGRVIIFP</sequence>
<reference evidence="2 3" key="1">
    <citation type="submission" date="2014-04" db="EMBL/GenBank/DDBJ databases">
        <title>Genome evolution of avian class.</title>
        <authorList>
            <person name="Zhang G."/>
            <person name="Li C."/>
        </authorList>
    </citation>
    <scope>NUCLEOTIDE SEQUENCE [LARGE SCALE GENOMIC DNA]</scope>
    <source>
        <strain evidence="2">BGI_N307</strain>
    </source>
</reference>
<accession>A0A093G266</accession>
<dbReference type="PANTHER" id="PTHR14362">
    <property type="entry name" value="COILED-COIL DOMAIN-CONTAINING PROTEIN 81"/>
    <property type="match status" value="1"/>
</dbReference>
<dbReference type="EMBL" id="KL215114">
    <property type="protein sequence ID" value="KFV63223.1"/>
    <property type="molecule type" value="Genomic_DNA"/>
</dbReference>
<dbReference type="GO" id="GO:0005815">
    <property type="term" value="C:microtubule organizing center"/>
    <property type="evidence" value="ECO:0007669"/>
    <property type="project" value="TreeGrafter"/>
</dbReference>